<organism evidence="2 3">
    <name type="scientific">Microbispora catharanthi</name>
    <dbReference type="NCBI Taxonomy" id="1712871"/>
    <lineage>
        <taxon>Bacteria</taxon>
        <taxon>Bacillati</taxon>
        <taxon>Actinomycetota</taxon>
        <taxon>Actinomycetes</taxon>
        <taxon>Streptosporangiales</taxon>
        <taxon>Streptosporangiaceae</taxon>
        <taxon>Microbispora</taxon>
    </lineage>
</organism>
<dbReference type="AlphaFoldDB" id="A0A5N6B5L9"/>
<protein>
    <submittedName>
        <fullName evidence="2">Uncharacterized protein</fullName>
    </submittedName>
</protein>
<evidence type="ECO:0000256" key="1">
    <source>
        <dbReference type="SAM" id="MobiDB-lite"/>
    </source>
</evidence>
<comment type="caution">
    <text evidence="2">The sequence shown here is derived from an EMBL/GenBank/DDBJ whole genome shotgun (WGS) entry which is preliminary data.</text>
</comment>
<dbReference type="EMBL" id="VDMA02000033">
    <property type="protein sequence ID" value="KAB8176014.1"/>
    <property type="molecule type" value="Genomic_DNA"/>
</dbReference>
<evidence type="ECO:0000313" key="2">
    <source>
        <dbReference type="EMBL" id="KAB8176014.1"/>
    </source>
</evidence>
<feature type="region of interest" description="Disordered" evidence="1">
    <location>
        <begin position="208"/>
        <end position="231"/>
    </location>
</feature>
<proteinExistence type="predicted"/>
<reference evidence="2 3" key="1">
    <citation type="submission" date="2019-10" db="EMBL/GenBank/DDBJ databases">
        <title>Nonomuraea sp. nov., isolated from Phyllanthus amarus.</title>
        <authorList>
            <person name="Klykleung N."/>
            <person name="Tanasupawat S."/>
        </authorList>
    </citation>
    <scope>NUCLEOTIDE SEQUENCE [LARGE SCALE GENOMIC DNA]</scope>
    <source>
        <strain evidence="2 3">CR1-09</strain>
    </source>
</reference>
<evidence type="ECO:0000313" key="3">
    <source>
        <dbReference type="Proteomes" id="UP000313066"/>
    </source>
</evidence>
<sequence length="280" mass="29380">MMKGEIAFLSGDPKKGGDAMRLRNVATSIGAGILAVLASTPQVAMAGPVTDHLTEAEELVDELNSIGWPSESSYNKYCGSGCTGSVVTWGTPGTPTSYSSESQCAPFVTKLLAHTYSWATSTYFSTEFASTSPNSARYYDRINADTVDHMDKITKVASLAPGDIIAIKYEAGASGGSGHTPVVRSLAGTVVTDSDPNTTEYVVEVVDSTSNPHGTAPVADGHDDSRSSGSTEYSGVGYGFMVLYADATGDFYGYRWGTDESTFHSVATRPIVAARVTSEA</sequence>
<dbReference type="RefSeq" id="WP_139580230.1">
    <property type="nucleotide sequence ID" value="NZ_VDMA02000033.1"/>
</dbReference>
<gene>
    <name evidence="2" type="ORF">FH610_038820</name>
</gene>
<keyword evidence="3" id="KW-1185">Reference proteome</keyword>
<accession>A0A5N6B5L9</accession>
<name>A0A5N6B5L9_9ACTN</name>
<dbReference type="Proteomes" id="UP000313066">
    <property type="component" value="Unassembled WGS sequence"/>
</dbReference>